<evidence type="ECO:0000256" key="2">
    <source>
        <dbReference type="SAM" id="SignalP"/>
    </source>
</evidence>
<dbReference type="RefSeq" id="WP_092684032.1">
    <property type="nucleotide sequence ID" value="NZ_FODT01000005.1"/>
</dbReference>
<dbReference type="GO" id="GO:0016020">
    <property type="term" value="C:membrane"/>
    <property type="evidence" value="ECO:0007669"/>
    <property type="project" value="InterPro"/>
</dbReference>
<dbReference type="PANTHER" id="PTHR18945">
    <property type="entry name" value="NEUROTRANSMITTER GATED ION CHANNEL"/>
    <property type="match status" value="1"/>
</dbReference>
<feature type="transmembrane region" description="Helical" evidence="1">
    <location>
        <begin position="331"/>
        <end position="351"/>
    </location>
</feature>
<dbReference type="OrthoDB" id="1326189at2"/>
<dbReference type="Pfam" id="PF02931">
    <property type="entry name" value="Neur_chan_LBD"/>
    <property type="match status" value="1"/>
</dbReference>
<evidence type="ECO:0000313" key="4">
    <source>
        <dbReference type="EMBL" id="SEO86633.1"/>
    </source>
</evidence>
<evidence type="ECO:0000259" key="3">
    <source>
        <dbReference type="Pfam" id="PF02931"/>
    </source>
</evidence>
<dbReference type="GO" id="GO:0004888">
    <property type="term" value="F:transmembrane signaling receptor activity"/>
    <property type="evidence" value="ECO:0007669"/>
    <property type="project" value="InterPro"/>
</dbReference>
<feature type="transmembrane region" description="Helical" evidence="1">
    <location>
        <begin position="259"/>
        <end position="276"/>
    </location>
</feature>
<dbReference type="Gene3D" id="2.70.170.10">
    <property type="entry name" value="Neurotransmitter-gated ion-channel ligand-binding domain"/>
    <property type="match status" value="1"/>
</dbReference>
<sequence>MRTVLALLLVLAAGLLAGPVRAGADKEGLPDGVELPVQVRIGLRVLDITEVKEVAGRARLSIEVTQRWTDPRRRFDPIQVGAARIDRVGDEAAQFIASIWTPGVAIDNQIGEPRSKTEAVSAYADGGIVLVERYEADFRVPINMSAFPFDRQKLPLSFSLPRYAKQDAMLVTTESDRLFSRIESKLSVIDWRPLDLSFFYDEAAGWNARSYSRLNVTVGIERLSERYLLRLFIPIVSTLAVSLFVLWIPGTAPKDHGGLVFSALLALAAISFTYEASFPGSISLNTPIAKIISLGYFYLVIVVLIDALLWKPRSDPASRFHELASGLRSHSRWALPSIMVIVCLALVVRGLPA</sequence>
<feature type="transmembrane region" description="Helical" evidence="1">
    <location>
        <begin position="288"/>
        <end position="310"/>
    </location>
</feature>
<feature type="chain" id="PRO_5011497513" evidence="2">
    <location>
        <begin position="23"/>
        <end position="353"/>
    </location>
</feature>
<protein>
    <submittedName>
        <fullName evidence="4">Neurotransmitter-gated ion-channel ligand binding domain-containing protein</fullName>
    </submittedName>
</protein>
<dbReference type="AlphaFoldDB" id="A0A1H8T823"/>
<keyword evidence="1" id="KW-0812">Transmembrane</keyword>
<dbReference type="InterPro" id="IPR006201">
    <property type="entry name" value="Neur_channel"/>
</dbReference>
<evidence type="ECO:0000256" key="1">
    <source>
        <dbReference type="SAM" id="Phobius"/>
    </source>
</evidence>
<reference evidence="5" key="1">
    <citation type="submission" date="2016-10" db="EMBL/GenBank/DDBJ databases">
        <authorList>
            <person name="Varghese N."/>
            <person name="Submissions S."/>
        </authorList>
    </citation>
    <scope>NUCLEOTIDE SEQUENCE [LARGE SCALE GENOMIC DNA]</scope>
    <source>
        <strain evidence="5">DSM 123</strain>
    </source>
</reference>
<proteinExistence type="predicted"/>
<organism evidence="4 5">
    <name type="scientific">Rhodopseudomonas pseudopalustris</name>
    <dbReference type="NCBI Taxonomy" id="1513892"/>
    <lineage>
        <taxon>Bacteria</taxon>
        <taxon>Pseudomonadati</taxon>
        <taxon>Pseudomonadota</taxon>
        <taxon>Alphaproteobacteria</taxon>
        <taxon>Hyphomicrobiales</taxon>
        <taxon>Nitrobacteraceae</taxon>
        <taxon>Rhodopseudomonas</taxon>
    </lineage>
</organism>
<keyword evidence="5" id="KW-1185">Reference proteome</keyword>
<feature type="domain" description="Neurotransmitter-gated ion-channel ligand-binding" evidence="3">
    <location>
        <begin position="34"/>
        <end position="190"/>
    </location>
</feature>
<evidence type="ECO:0000313" key="5">
    <source>
        <dbReference type="Proteomes" id="UP000199615"/>
    </source>
</evidence>
<name>A0A1H8T823_9BRAD</name>
<keyword evidence="1" id="KW-1133">Transmembrane helix</keyword>
<dbReference type="Proteomes" id="UP000199615">
    <property type="component" value="Unassembled WGS sequence"/>
</dbReference>
<dbReference type="InterPro" id="IPR038050">
    <property type="entry name" value="Neuro_actylchol_rec"/>
</dbReference>
<gene>
    <name evidence="4" type="ORF">SAMN05444123_105251</name>
</gene>
<dbReference type="Gene3D" id="1.20.58.390">
    <property type="entry name" value="Neurotransmitter-gated ion-channel transmembrane domain"/>
    <property type="match status" value="1"/>
</dbReference>
<keyword evidence="2" id="KW-0732">Signal</keyword>
<keyword evidence="1" id="KW-0472">Membrane</keyword>
<dbReference type="InterPro" id="IPR036734">
    <property type="entry name" value="Neur_chan_lig-bd_sf"/>
</dbReference>
<feature type="transmembrane region" description="Helical" evidence="1">
    <location>
        <begin position="227"/>
        <end position="247"/>
    </location>
</feature>
<dbReference type="EMBL" id="FODT01000005">
    <property type="protein sequence ID" value="SEO86633.1"/>
    <property type="molecule type" value="Genomic_DNA"/>
</dbReference>
<feature type="signal peptide" evidence="2">
    <location>
        <begin position="1"/>
        <end position="22"/>
    </location>
</feature>
<accession>A0A1H8T823</accession>
<dbReference type="SUPFAM" id="SSF63712">
    <property type="entry name" value="Nicotinic receptor ligand binding domain-like"/>
    <property type="match status" value="1"/>
</dbReference>
<dbReference type="GO" id="GO:0005230">
    <property type="term" value="F:extracellular ligand-gated monoatomic ion channel activity"/>
    <property type="evidence" value="ECO:0007669"/>
    <property type="project" value="InterPro"/>
</dbReference>
<dbReference type="InterPro" id="IPR006202">
    <property type="entry name" value="Neur_chan_lig-bd"/>
</dbReference>